<dbReference type="Proteomes" id="UP000811246">
    <property type="component" value="Chromosome 12"/>
</dbReference>
<accession>A0A922IX31</accession>
<organism evidence="1 2">
    <name type="scientific">Carya illinoinensis</name>
    <name type="common">Pecan</name>
    <dbReference type="NCBI Taxonomy" id="32201"/>
    <lineage>
        <taxon>Eukaryota</taxon>
        <taxon>Viridiplantae</taxon>
        <taxon>Streptophyta</taxon>
        <taxon>Embryophyta</taxon>
        <taxon>Tracheophyta</taxon>
        <taxon>Spermatophyta</taxon>
        <taxon>Magnoliopsida</taxon>
        <taxon>eudicotyledons</taxon>
        <taxon>Gunneridae</taxon>
        <taxon>Pentapetalae</taxon>
        <taxon>rosids</taxon>
        <taxon>fabids</taxon>
        <taxon>Fagales</taxon>
        <taxon>Juglandaceae</taxon>
        <taxon>Carya</taxon>
    </lineage>
</organism>
<sequence length="109" mass="12756">MHITRCIAIQHGVYSTYTPFLLRHTSLQHTSPDTSLHYTEYAPRVLSSHIMPYHNYGIHLMSTLHSTIHNSTIQAQHFTTTFRFTTTQRTPQLLITHSTIQSINYFKRK</sequence>
<dbReference type="EMBL" id="CM031836">
    <property type="protein sequence ID" value="KAG6684953.1"/>
    <property type="molecule type" value="Genomic_DNA"/>
</dbReference>
<evidence type="ECO:0000313" key="2">
    <source>
        <dbReference type="Proteomes" id="UP000811246"/>
    </source>
</evidence>
<proteinExistence type="predicted"/>
<name>A0A922IX31_CARIL</name>
<gene>
    <name evidence="1" type="ORF">I3842_12G089100</name>
</gene>
<evidence type="ECO:0000313" key="1">
    <source>
        <dbReference type="EMBL" id="KAG6684953.1"/>
    </source>
</evidence>
<comment type="caution">
    <text evidence="1">The sequence shown here is derived from an EMBL/GenBank/DDBJ whole genome shotgun (WGS) entry which is preliminary data.</text>
</comment>
<reference evidence="1" key="1">
    <citation type="submission" date="2021-01" db="EMBL/GenBank/DDBJ databases">
        <authorList>
            <person name="Lovell J.T."/>
            <person name="Bentley N."/>
            <person name="Bhattarai G."/>
            <person name="Jenkins J.W."/>
            <person name="Sreedasyam A."/>
            <person name="Alarcon Y."/>
            <person name="Bock C."/>
            <person name="Boston L."/>
            <person name="Carlson J."/>
            <person name="Cervantes K."/>
            <person name="Clermont K."/>
            <person name="Krom N."/>
            <person name="Kubenka K."/>
            <person name="Mamidi S."/>
            <person name="Mattison C."/>
            <person name="Monteros M."/>
            <person name="Pisani C."/>
            <person name="Plott C."/>
            <person name="Rajasekar S."/>
            <person name="Rhein H.S."/>
            <person name="Rohla C."/>
            <person name="Song M."/>
            <person name="Hilaire R.S."/>
            <person name="Shu S."/>
            <person name="Wells L."/>
            <person name="Wang X."/>
            <person name="Webber J."/>
            <person name="Heerema R.J."/>
            <person name="Klein P."/>
            <person name="Conner P."/>
            <person name="Grauke L."/>
            <person name="Grimwood J."/>
            <person name="Schmutz J."/>
            <person name="Randall J.J."/>
        </authorList>
    </citation>
    <scope>NUCLEOTIDE SEQUENCE</scope>
    <source>
        <tissue evidence="1">Leaf</tissue>
    </source>
</reference>
<dbReference type="AlphaFoldDB" id="A0A922IX31"/>
<protein>
    <submittedName>
        <fullName evidence="1">Uncharacterized protein</fullName>
    </submittedName>
</protein>